<dbReference type="Proteomes" id="UP000002384">
    <property type="component" value="Chromosome"/>
</dbReference>
<dbReference type="GO" id="GO:0036374">
    <property type="term" value="F:glutathione hydrolase activity"/>
    <property type="evidence" value="ECO:0007669"/>
    <property type="project" value="UniProtKB-UniRule"/>
</dbReference>
<evidence type="ECO:0000256" key="10">
    <source>
        <dbReference type="PIRSR" id="PIRSR600101-2"/>
    </source>
</evidence>
<dbReference type="GO" id="GO:0103068">
    <property type="term" value="F:leukotriene C4 gamma-glutamyl transferase activity"/>
    <property type="evidence" value="ECO:0007669"/>
    <property type="project" value="UniProtKB-EC"/>
</dbReference>
<proteinExistence type="inferred from homology"/>
<comment type="similarity">
    <text evidence="3 11">Belongs to the gamma-glutamyltransferase family.</text>
</comment>
<dbReference type="GO" id="GO:0006751">
    <property type="term" value="P:glutathione catabolic process"/>
    <property type="evidence" value="ECO:0007669"/>
    <property type="project" value="UniProtKB-UniRule"/>
</dbReference>
<dbReference type="PRINTS" id="PR01210">
    <property type="entry name" value="GGTRANSPTASE"/>
</dbReference>
<dbReference type="InterPro" id="IPR043138">
    <property type="entry name" value="GGT_lsub"/>
</dbReference>
<gene>
    <name evidence="12" type="ordered locus">PCC7424_3495</name>
</gene>
<dbReference type="MEROPS" id="T03.013"/>
<dbReference type="PANTHER" id="PTHR43199">
    <property type="entry name" value="GLUTATHIONE HYDROLASE"/>
    <property type="match status" value="1"/>
</dbReference>
<evidence type="ECO:0000256" key="3">
    <source>
        <dbReference type="ARBA" id="ARBA00009381"/>
    </source>
</evidence>
<feature type="binding site" evidence="10">
    <location>
        <position position="419"/>
    </location>
    <ligand>
        <name>L-glutamate</name>
        <dbReference type="ChEBI" id="CHEBI:29985"/>
    </ligand>
</feature>
<dbReference type="SUPFAM" id="SSF56235">
    <property type="entry name" value="N-terminal nucleophile aminohydrolases (Ntn hydrolases)"/>
    <property type="match status" value="1"/>
</dbReference>
<dbReference type="OrthoDB" id="9781342at2"/>
<dbReference type="InterPro" id="IPR043137">
    <property type="entry name" value="GGT_ssub_C"/>
</dbReference>
<protein>
    <recommendedName>
        <fullName evidence="11">Glutathione hydrolase proenzyme</fullName>
        <ecNumber evidence="11">2.3.2.2</ecNumber>
        <ecNumber evidence="11">3.4.19.13</ecNumber>
    </recommendedName>
    <component>
        <recommendedName>
            <fullName evidence="11">Glutathione hydrolase large chain</fullName>
        </recommendedName>
    </component>
    <component>
        <recommendedName>
            <fullName evidence="11">Glutathione hydrolase small chain</fullName>
        </recommendedName>
    </component>
</protein>
<dbReference type="KEGG" id="cyc:PCC7424_3495"/>
<dbReference type="Pfam" id="PF01019">
    <property type="entry name" value="G_glu_transpept"/>
    <property type="match status" value="1"/>
</dbReference>
<keyword evidence="13" id="KW-1185">Reference proteome</keyword>
<evidence type="ECO:0000313" key="13">
    <source>
        <dbReference type="Proteomes" id="UP000002384"/>
    </source>
</evidence>
<dbReference type="EC" id="3.4.19.13" evidence="11"/>
<accession>B7KFH1</accession>
<comment type="pathway">
    <text evidence="11">Sulfur metabolism; glutathione metabolism.</text>
</comment>
<comment type="PTM">
    <text evidence="11">Cleaved by autocatalysis into a large and a small subunit.</text>
</comment>
<dbReference type="NCBIfam" id="TIGR00066">
    <property type="entry name" value="g_glut_trans"/>
    <property type="match status" value="1"/>
</dbReference>
<evidence type="ECO:0000256" key="5">
    <source>
        <dbReference type="ARBA" id="ARBA00022801"/>
    </source>
</evidence>
<dbReference type="PANTHER" id="PTHR43199:SF1">
    <property type="entry name" value="GLUTATHIONE HYDROLASE PROENZYME"/>
    <property type="match status" value="1"/>
</dbReference>
<evidence type="ECO:0000256" key="1">
    <source>
        <dbReference type="ARBA" id="ARBA00001049"/>
    </source>
</evidence>
<evidence type="ECO:0000256" key="2">
    <source>
        <dbReference type="ARBA" id="ARBA00001089"/>
    </source>
</evidence>
<dbReference type="Gene3D" id="3.60.20.40">
    <property type="match status" value="1"/>
</dbReference>
<keyword evidence="7 11" id="KW-0012">Acyltransferase</keyword>
<name>B7KFH1_GLOC7</name>
<dbReference type="EC" id="2.3.2.2" evidence="11"/>
<evidence type="ECO:0000256" key="11">
    <source>
        <dbReference type="RuleBase" id="RU368036"/>
    </source>
</evidence>
<evidence type="ECO:0000256" key="4">
    <source>
        <dbReference type="ARBA" id="ARBA00022679"/>
    </source>
</evidence>
<comment type="subunit">
    <text evidence="11">This enzyme consists of two polypeptide chains, which are synthesized in precursor form from a single polypeptide.</text>
</comment>
<sequence>MVNKTRGVIAAGHEKTAEAGKIMFDLGGNSFDAAIAAVLASFVVESVLTSAGGGGFLLAHTQDHQNILFDFFCQTPRRKRNRQEVDFYDVQLNFGGEIQEFHIGLGSIAVPGSLAGLFEIHQRLGKLPFDLVAEPAINYAKNSFRVKKFNAYCYQLLSPILLNTLESRKIYAPEGKLLKTGQICYMTDFAETLTQLVSQGSQGFYRGEIARQIVKDLSKGGYLTEEDLENYQVITRNPLKITYRNYEILTNPPPSSGGILIAFALKLLEDYDLSKIEFGSQQHLEILAEIMRLTNQARQEKYDAYLYQKNVEESFLSATSRKNYQQQLQTILNKWGSTTHVSVLDEDGNAASVTTSNGEGSSYIVPGTGIMLNNMLGEADLNPLGFHQWQENQRISSMMSPTIVLKEGKPKIVLGSGGSNRIRTAIFQVISNLIDFELPIEVAVNSGRVHWENYIYSLEPAPGREQILDELNFCQETQIVLWEQQNMFFGGVHTVGQGKDGTLQGAGDTRREGVILGATREG</sequence>
<feature type="binding site" evidence="10">
    <location>
        <position position="378"/>
    </location>
    <ligand>
        <name>L-glutamate</name>
        <dbReference type="ChEBI" id="CHEBI:29985"/>
    </ligand>
</feature>
<reference evidence="13" key="1">
    <citation type="journal article" date="2011" name="MBio">
        <title>Novel metabolic attributes of the genus Cyanothece, comprising a group of unicellular nitrogen-fixing Cyanobacteria.</title>
        <authorList>
            <person name="Bandyopadhyay A."/>
            <person name="Elvitigala T."/>
            <person name="Welsh E."/>
            <person name="Stockel J."/>
            <person name="Liberton M."/>
            <person name="Min H."/>
            <person name="Sherman L.A."/>
            <person name="Pakrasi H.B."/>
        </authorList>
    </citation>
    <scope>NUCLEOTIDE SEQUENCE [LARGE SCALE GENOMIC DNA]</scope>
    <source>
        <strain evidence="13">PCC 7424</strain>
    </source>
</reference>
<comment type="catalytic activity">
    <reaction evidence="2 11">
        <text>glutathione + H2O = L-cysteinylglycine + L-glutamate</text>
        <dbReference type="Rhea" id="RHEA:28807"/>
        <dbReference type="ChEBI" id="CHEBI:15377"/>
        <dbReference type="ChEBI" id="CHEBI:29985"/>
        <dbReference type="ChEBI" id="CHEBI:57925"/>
        <dbReference type="ChEBI" id="CHEBI:61694"/>
        <dbReference type="EC" id="3.4.19.13"/>
    </reaction>
</comment>
<dbReference type="EMBL" id="CP001291">
    <property type="protein sequence ID" value="ACK71887.1"/>
    <property type="molecule type" value="Genomic_DNA"/>
</dbReference>
<dbReference type="AlphaFoldDB" id="B7KFH1"/>
<feature type="active site" description="Nucleophile" evidence="9">
    <location>
        <position position="338"/>
    </location>
</feature>
<dbReference type="HOGENOM" id="CLU_014813_0_3_3"/>
<keyword evidence="11" id="KW-0317">Glutathione biosynthesis</keyword>
<dbReference type="Gene3D" id="1.10.246.130">
    <property type="match status" value="1"/>
</dbReference>
<dbReference type="eggNOG" id="COG0405">
    <property type="taxonomic scope" value="Bacteria"/>
</dbReference>
<comment type="catalytic activity">
    <reaction evidence="1 11">
        <text>an S-substituted glutathione + H2O = an S-substituted L-cysteinylglycine + L-glutamate</text>
        <dbReference type="Rhea" id="RHEA:59468"/>
        <dbReference type="ChEBI" id="CHEBI:15377"/>
        <dbReference type="ChEBI" id="CHEBI:29985"/>
        <dbReference type="ChEBI" id="CHEBI:90779"/>
        <dbReference type="ChEBI" id="CHEBI:143103"/>
        <dbReference type="EC" id="3.4.19.13"/>
    </reaction>
</comment>
<dbReference type="InterPro" id="IPR051792">
    <property type="entry name" value="GGT_bact"/>
</dbReference>
<keyword evidence="4 11" id="KW-0808">Transferase</keyword>
<evidence type="ECO:0000256" key="8">
    <source>
        <dbReference type="ARBA" id="ARBA00047417"/>
    </source>
</evidence>
<keyword evidence="6 11" id="KW-0865">Zymogen</keyword>
<dbReference type="UniPathway" id="UPA00204"/>
<keyword evidence="5 11" id="KW-0378">Hydrolase</keyword>
<evidence type="ECO:0000256" key="6">
    <source>
        <dbReference type="ARBA" id="ARBA00023145"/>
    </source>
</evidence>
<organism evidence="12 13">
    <name type="scientific">Gloeothece citriformis (strain PCC 7424)</name>
    <name type="common">Cyanothece sp. (strain PCC 7424)</name>
    <dbReference type="NCBI Taxonomy" id="65393"/>
    <lineage>
        <taxon>Bacteria</taxon>
        <taxon>Bacillati</taxon>
        <taxon>Cyanobacteriota</taxon>
        <taxon>Cyanophyceae</taxon>
        <taxon>Oscillatoriophycideae</taxon>
        <taxon>Chroococcales</taxon>
        <taxon>Aphanothecaceae</taxon>
        <taxon>Gloeothece</taxon>
        <taxon>Gloeothece citriformis</taxon>
    </lineage>
</organism>
<comment type="catalytic activity">
    <reaction evidence="8 11">
        <text>an N-terminal (5-L-glutamyl)-[peptide] + an alpha-amino acid = 5-L-glutamyl amino acid + an N-terminal L-alpha-aminoacyl-[peptide]</text>
        <dbReference type="Rhea" id="RHEA:23904"/>
        <dbReference type="Rhea" id="RHEA-COMP:9780"/>
        <dbReference type="Rhea" id="RHEA-COMP:9795"/>
        <dbReference type="ChEBI" id="CHEBI:77644"/>
        <dbReference type="ChEBI" id="CHEBI:78597"/>
        <dbReference type="ChEBI" id="CHEBI:78599"/>
        <dbReference type="ChEBI" id="CHEBI:78608"/>
        <dbReference type="EC" id="2.3.2.2"/>
    </reaction>
</comment>
<evidence type="ECO:0000256" key="9">
    <source>
        <dbReference type="PIRSR" id="PIRSR600101-1"/>
    </source>
</evidence>
<evidence type="ECO:0000256" key="7">
    <source>
        <dbReference type="ARBA" id="ARBA00023315"/>
    </source>
</evidence>
<dbReference type="GO" id="GO:0006750">
    <property type="term" value="P:glutathione biosynthetic process"/>
    <property type="evidence" value="ECO:0007669"/>
    <property type="project" value="UniProtKB-KW"/>
</dbReference>
<dbReference type="STRING" id="65393.PCC7424_3495"/>
<evidence type="ECO:0000313" key="12">
    <source>
        <dbReference type="EMBL" id="ACK71887.1"/>
    </source>
</evidence>
<dbReference type="InterPro" id="IPR000101">
    <property type="entry name" value="GGT_peptidase"/>
</dbReference>
<dbReference type="InterPro" id="IPR029055">
    <property type="entry name" value="Ntn_hydrolases_N"/>
</dbReference>
<dbReference type="RefSeq" id="WP_015955481.1">
    <property type="nucleotide sequence ID" value="NC_011729.1"/>
</dbReference>